<dbReference type="PROSITE" id="PS00934">
    <property type="entry name" value="GLYOXALASE_I_1"/>
    <property type="match status" value="1"/>
</dbReference>
<evidence type="ECO:0000313" key="4">
    <source>
        <dbReference type="Proteomes" id="UP001055336"/>
    </source>
</evidence>
<organism evidence="3 4">
    <name type="scientific">Mycobacterium paraterrae</name>
    <dbReference type="NCBI Taxonomy" id="577492"/>
    <lineage>
        <taxon>Bacteria</taxon>
        <taxon>Bacillati</taxon>
        <taxon>Actinomycetota</taxon>
        <taxon>Actinomycetes</taxon>
        <taxon>Mycobacteriales</taxon>
        <taxon>Mycobacteriaceae</taxon>
        <taxon>Mycobacterium</taxon>
    </lineage>
</organism>
<dbReference type="EMBL" id="CP092488">
    <property type="protein sequence ID" value="UMB67458.1"/>
    <property type="molecule type" value="Genomic_DNA"/>
</dbReference>
<reference evidence="3" key="1">
    <citation type="submission" date="2022-08" db="EMBL/GenBank/DDBJ databases">
        <title>Whole genome sequencing of non-tuberculosis mycobacteria type-strains.</title>
        <authorList>
            <person name="Igarashi Y."/>
            <person name="Osugi A."/>
            <person name="Mitarai S."/>
        </authorList>
    </citation>
    <scope>NUCLEOTIDE SEQUENCE</scope>
    <source>
        <strain evidence="3">DSM 45127</strain>
    </source>
</reference>
<protein>
    <submittedName>
        <fullName evidence="3">VOC family protein</fullName>
    </submittedName>
</protein>
<keyword evidence="1" id="KW-0479">Metal-binding</keyword>
<dbReference type="RefSeq" id="WP_240257920.1">
    <property type="nucleotide sequence ID" value="NZ_CP092488.2"/>
</dbReference>
<evidence type="ECO:0000256" key="1">
    <source>
        <dbReference type="ARBA" id="ARBA00022723"/>
    </source>
</evidence>
<dbReference type="InterPro" id="IPR029068">
    <property type="entry name" value="Glyas_Bleomycin-R_OHBP_Dase"/>
</dbReference>
<dbReference type="CDD" id="cd06587">
    <property type="entry name" value="VOC"/>
    <property type="match status" value="1"/>
</dbReference>
<sequence length="160" mass="17374">MTGQRIAFNHVGLCVADTARSRRFYEGLLGFRFWWELAPPDEGTGQLLQLNKPIGLHATYLVRDGLVLELLAYSHRVLRAGSDRVMDQIGLTHVSLSVSDLGAVLDTVDDFGGSVVTDTISGQSAMIRDPDGQLLELLADSWLAVLPPRPDDSGDATIQA</sequence>
<evidence type="ECO:0000313" key="3">
    <source>
        <dbReference type="EMBL" id="UMB67458.1"/>
    </source>
</evidence>
<dbReference type="SUPFAM" id="SSF54593">
    <property type="entry name" value="Glyoxalase/Bleomycin resistance protein/Dihydroxybiphenyl dioxygenase"/>
    <property type="match status" value="1"/>
</dbReference>
<dbReference type="Gene3D" id="3.10.180.10">
    <property type="entry name" value="2,3-Dihydroxybiphenyl 1,2-Dioxygenase, domain 1"/>
    <property type="match status" value="1"/>
</dbReference>
<dbReference type="PROSITE" id="PS51819">
    <property type="entry name" value="VOC"/>
    <property type="match status" value="1"/>
</dbReference>
<proteinExistence type="predicted"/>
<feature type="domain" description="VOC" evidence="2">
    <location>
        <begin position="7"/>
        <end position="140"/>
    </location>
</feature>
<keyword evidence="4" id="KW-1185">Reference proteome</keyword>
<dbReference type="InterPro" id="IPR018146">
    <property type="entry name" value="Glyoxalase_1_CS"/>
</dbReference>
<dbReference type="Pfam" id="PF00903">
    <property type="entry name" value="Glyoxalase"/>
    <property type="match status" value="1"/>
</dbReference>
<accession>A0ABY3VLA6</accession>
<dbReference type="InterPro" id="IPR004360">
    <property type="entry name" value="Glyas_Fos-R_dOase_dom"/>
</dbReference>
<gene>
    <name evidence="3" type="ORF">MKK62_13015</name>
</gene>
<evidence type="ECO:0000259" key="2">
    <source>
        <dbReference type="PROSITE" id="PS51819"/>
    </source>
</evidence>
<name>A0ABY3VLA6_9MYCO</name>
<dbReference type="Proteomes" id="UP001055336">
    <property type="component" value="Chromosome"/>
</dbReference>
<dbReference type="InterPro" id="IPR037523">
    <property type="entry name" value="VOC_core"/>
</dbReference>